<keyword evidence="8 13" id="KW-0472">Membrane</keyword>
<keyword evidence="4 13" id="KW-0812">Transmembrane</keyword>
<dbReference type="InterPro" id="IPR003675">
    <property type="entry name" value="Rce1/LyrA-like_dom"/>
</dbReference>
<evidence type="ECO:0000313" key="15">
    <source>
        <dbReference type="Proteomes" id="UP000504606"/>
    </source>
</evidence>
<evidence type="ECO:0000256" key="6">
    <source>
        <dbReference type="ARBA" id="ARBA00022824"/>
    </source>
</evidence>
<evidence type="ECO:0000256" key="5">
    <source>
        <dbReference type="ARBA" id="ARBA00022801"/>
    </source>
</evidence>
<feature type="transmembrane region" description="Helical" evidence="13">
    <location>
        <begin position="6"/>
        <end position="27"/>
    </location>
</feature>
<feature type="transmembrane region" description="Helical" evidence="13">
    <location>
        <begin position="253"/>
        <end position="271"/>
    </location>
</feature>
<name>A0A6J1SKT1_FRAOC</name>
<evidence type="ECO:0000256" key="8">
    <source>
        <dbReference type="ARBA" id="ARBA00023136"/>
    </source>
</evidence>
<keyword evidence="6" id="KW-0256">Endoplasmic reticulum</keyword>
<feature type="transmembrane region" description="Helical" evidence="13">
    <location>
        <begin position="155"/>
        <end position="178"/>
    </location>
</feature>
<dbReference type="Pfam" id="PF02517">
    <property type="entry name" value="Rce1-like"/>
    <property type="match status" value="1"/>
</dbReference>
<evidence type="ECO:0000313" key="16">
    <source>
        <dbReference type="RefSeq" id="XP_026279930.1"/>
    </source>
</evidence>
<evidence type="ECO:0000256" key="11">
    <source>
        <dbReference type="ARBA" id="ARBA00049729"/>
    </source>
</evidence>
<comment type="similarity">
    <text evidence="2">Belongs to the peptidase U48 family.</text>
</comment>
<feature type="transmembrane region" description="Helical" evidence="13">
    <location>
        <begin position="190"/>
        <end position="217"/>
    </location>
</feature>
<organism evidence="15 16">
    <name type="scientific">Frankliniella occidentalis</name>
    <name type="common">Western flower thrips</name>
    <name type="synonym">Euthrips occidentalis</name>
    <dbReference type="NCBI Taxonomy" id="133901"/>
    <lineage>
        <taxon>Eukaryota</taxon>
        <taxon>Metazoa</taxon>
        <taxon>Ecdysozoa</taxon>
        <taxon>Arthropoda</taxon>
        <taxon>Hexapoda</taxon>
        <taxon>Insecta</taxon>
        <taxon>Pterygota</taxon>
        <taxon>Neoptera</taxon>
        <taxon>Paraneoptera</taxon>
        <taxon>Thysanoptera</taxon>
        <taxon>Terebrantia</taxon>
        <taxon>Thripoidea</taxon>
        <taxon>Thripidae</taxon>
        <taxon>Frankliniella</taxon>
    </lineage>
</organism>
<feature type="transmembrane region" description="Helical" evidence="13">
    <location>
        <begin position="48"/>
        <end position="66"/>
    </location>
</feature>
<dbReference type="Proteomes" id="UP000504606">
    <property type="component" value="Unplaced"/>
</dbReference>
<sequence>MEAVYRGFSACATSVLVCFFLSVFYVLSLYIWGTRESRDHPAVIIKRFYSVFAMMCLSPPVVYLFMDSNILKKTSLLHLLGLRFDGLIQALFYPLLLTMILFLGSLSMQGLTGLWRLYAEPMYWFWNLSDLAFLRSHVVAPIAEEFVFRGCMMPLLLQCFQPSKAIFIAPLFFGVAHLHHMVDRMRYERIPFLNALIISIFQMSYTTVFGAYSAFLFVRTGHLAAPCIVHAFCNHMGFPDFSEVLSYKKSQRYLVSFLFVVGLLAWIWLLTPLTSPELYHNHSVFWIDDSWMKM</sequence>
<feature type="domain" description="CAAX prenyl protease 2/Lysostaphin resistance protein A-like" evidence="14">
    <location>
        <begin position="131"/>
        <end position="236"/>
    </location>
</feature>
<keyword evidence="3 16" id="KW-0645">Protease</keyword>
<keyword evidence="15" id="KW-1185">Reference proteome</keyword>
<evidence type="ECO:0000256" key="13">
    <source>
        <dbReference type="SAM" id="Phobius"/>
    </source>
</evidence>
<evidence type="ECO:0000256" key="1">
    <source>
        <dbReference type="ARBA" id="ARBA00004477"/>
    </source>
</evidence>
<protein>
    <recommendedName>
        <fullName evidence="12">CAAX prenyl protease 2</fullName>
        <ecNumber evidence="11">3.4.26.1</ecNumber>
    </recommendedName>
    <alternativeName>
        <fullName evidence="9">Farnesylated proteins-converting enzyme 2</fullName>
    </alternativeName>
</protein>
<dbReference type="OrthoDB" id="271604at2759"/>
<accession>A0A6J1SKT1</accession>
<dbReference type="EC" id="3.4.26.1" evidence="11"/>
<evidence type="ECO:0000256" key="12">
    <source>
        <dbReference type="ARBA" id="ARBA00049763"/>
    </source>
</evidence>
<evidence type="ECO:0000256" key="3">
    <source>
        <dbReference type="ARBA" id="ARBA00022670"/>
    </source>
</evidence>
<evidence type="ECO:0000256" key="2">
    <source>
        <dbReference type="ARBA" id="ARBA00006897"/>
    </source>
</evidence>
<proteinExistence type="inferred from homology"/>
<comment type="subcellular location">
    <subcellularLocation>
        <location evidence="1">Endoplasmic reticulum membrane</location>
        <topology evidence="1">Multi-pass membrane protein</topology>
    </subcellularLocation>
</comment>
<evidence type="ECO:0000256" key="7">
    <source>
        <dbReference type="ARBA" id="ARBA00022989"/>
    </source>
</evidence>
<dbReference type="RefSeq" id="XP_026279930.1">
    <property type="nucleotide sequence ID" value="XM_026424145.2"/>
</dbReference>
<dbReference type="GO" id="GO:0071586">
    <property type="term" value="P:CAAX-box protein processing"/>
    <property type="evidence" value="ECO:0007669"/>
    <property type="project" value="InterPro"/>
</dbReference>
<dbReference type="KEGG" id="foc:113207533"/>
<dbReference type="GO" id="GO:0005789">
    <property type="term" value="C:endoplasmic reticulum membrane"/>
    <property type="evidence" value="ECO:0007669"/>
    <property type="project" value="UniProtKB-SubCell"/>
</dbReference>
<dbReference type="PANTHER" id="PTHR13046:SF0">
    <property type="entry name" value="CAAX PRENYL PROTEASE 2"/>
    <property type="match status" value="1"/>
</dbReference>
<comment type="catalytic activity">
    <reaction evidence="10">
        <text>Hydrolyzes the peptide bond -P2-(S-farnesyl or geranylgeranyl)C-P1'-P2'-P3'-COOH where P1' and P2' are amino acids with aliphatic sidechains and P3' is any C-terminal residue.</text>
        <dbReference type="EC" id="3.4.26.1"/>
    </reaction>
</comment>
<dbReference type="AlphaFoldDB" id="A0A6J1SKT1"/>
<evidence type="ECO:0000256" key="9">
    <source>
        <dbReference type="ARBA" id="ARBA00032607"/>
    </source>
</evidence>
<dbReference type="GeneID" id="113207533"/>
<dbReference type="PANTHER" id="PTHR13046">
    <property type="entry name" value="PROTEASE U48 CAAX PRENYL PROTEASE RCE1"/>
    <property type="match status" value="1"/>
</dbReference>
<evidence type="ECO:0000256" key="10">
    <source>
        <dbReference type="ARBA" id="ARBA00047280"/>
    </source>
</evidence>
<evidence type="ECO:0000259" key="14">
    <source>
        <dbReference type="Pfam" id="PF02517"/>
    </source>
</evidence>
<evidence type="ECO:0000256" key="4">
    <source>
        <dbReference type="ARBA" id="ARBA00022692"/>
    </source>
</evidence>
<feature type="transmembrane region" description="Helical" evidence="13">
    <location>
        <begin position="86"/>
        <end position="111"/>
    </location>
</feature>
<gene>
    <name evidence="16" type="primary">LOC113207533</name>
</gene>
<dbReference type="InterPro" id="IPR039731">
    <property type="entry name" value="Rce1"/>
</dbReference>
<dbReference type="CTD" id="44002"/>
<keyword evidence="7 13" id="KW-1133">Transmembrane helix</keyword>
<keyword evidence="5" id="KW-0378">Hydrolase</keyword>
<dbReference type="GO" id="GO:0004222">
    <property type="term" value="F:metalloendopeptidase activity"/>
    <property type="evidence" value="ECO:0007669"/>
    <property type="project" value="InterPro"/>
</dbReference>
<reference evidence="16" key="1">
    <citation type="submission" date="2025-08" db="UniProtKB">
        <authorList>
            <consortium name="RefSeq"/>
        </authorList>
    </citation>
    <scope>IDENTIFICATION</scope>
    <source>
        <tissue evidence="16">Whole organism</tissue>
    </source>
</reference>